<sequence length="67" mass="7883">MEDSNIMPEISDIIFYSSANGNVHVEVFFNDETFWLSQKRMASLFGVEPHTITYHLKEIFKSRDIQK</sequence>
<evidence type="ECO:0000313" key="1">
    <source>
        <dbReference type="EMBL" id="KJU82462.1"/>
    </source>
</evidence>
<dbReference type="AlphaFoldDB" id="A0A0F3GKV6"/>
<protein>
    <recommendedName>
        <fullName evidence="3">DNA-binding protein</fullName>
    </recommendedName>
</protein>
<proteinExistence type="predicted"/>
<accession>A0A0F3GKV6</accession>
<comment type="caution">
    <text evidence="1">The sequence shown here is derived from an EMBL/GenBank/DDBJ whole genome shotgun (WGS) entry which is preliminary data.</text>
</comment>
<keyword evidence="2" id="KW-1185">Reference proteome</keyword>
<dbReference type="Proteomes" id="UP000033423">
    <property type="component" value="Unassembled WGS sequence"/>
</dbReference>
<name>A0A0F3GKV6_9BACT</name>
<reference evidence="1 2" key="1">
    <citation type="submission" date="2015-02" db="EMBL/GenBank/DDBJ databases">
        <title>Single-cell genomics of uncultivated deep-branching MTB reveals a conserved set of magnetosome genes.</title>
        <authorList>
            <person name="Kolinko S."/>
            <person name="Richter M."/>
            <person name="Glockner F.O."/>
            <person name="Brachmann A."/>
            <person name="Schuler D."/>
        </authorList>
    </citation>
    <scope>NUCLEOTIDE SEQUENCE [LARGE SCALE GENOMIC DNA]</scope>
    <source>
        <strain evidence="1">TM-1</strain>
    </source>
</reference>
<gene>
    <name evidence="1" type="ORF">MBAV_005347</name>
</gene>
<dbReference type="PANTHER" id="PTHR35810">
    <property type="entry name" value="CYTOPLASMIC PROTEIN-RELATED"/>
    <property type="match status" value="1"/>
</dbReference>
<evidence type="ECO:0000313" key="2">
    <source>
        <dbReference type="Proteomes" id="UP000033423"/>
    </source>
</evidence>
<dbReference type="EMBL" id="LACI01002311">
    <property type="protein sequence ID" value="KJU82462.1"/>
    <property type="molecule type" value="Genomic_DNA"/>
</dbReference>
<organism evidence="1 2">
    <name type="scientific">Candidatus Magnetobacterium bavaricum</name>
    <dbReference type="NCBI Taxonomy" id="29290"/>
    <lineage>
        <taxon>Bacteria</taxon>
        <taxon>Pseudomonadati</taxon>
        <taxon>Nitrospirota</taxon>
        <taxon>Thermodesulfovibrionia</taxon>
        <taxon>Thermodesulfovibrionales</taxon>
        <taxon>Candidatus Magnetobacteriaceae</taxon>
        <taxon>Candidatus Magnetobacterium</taxon>
    </lineage>
</organism>
<dbReference type="PANTHER" id="PTHR35810:SF1">
    <property type="entry name" value="CYTOPLASMIC PROTEIN"/>
    <property type="match status" value="1"/>
</dbReference>
<evidence type="ECO:0008006" key="3">
    <source>
        <dbReference type="Google" id="ProtNLM"/>
    </source>
</evidence>